<organism evidence="3 4">
    <name type="scientific">Puia dinghuensis</name>
    <dbReference type="NCBI Taxonomy" id="1792502"/>
    <lineage>
        <taxon>Bacteria</taxon>
        <taxon>Pseudomonadati</taxon>
        <taxon>Bacteroidota</taxon>
        <taxon>Chitinophagia</taxon>
        <taxon>Chitinophagales</taxon>
        <taxon>Chitinophagaceae</taxon>
        <taxon>Puia</taxon>
    </lineage>
</organism>
<reference evidence="3" key="1">
    <citation type="journal article" date="2014" name="Int. J. Syst. Evol. Microbiol.">
        <title>Complete genome sequence of Corynebacterium casei LMG S-19264T (=DSM 44701T), isolated from a smear-ripened cheese.</title>
        <authorList>
            <consortium name="US DOE Joint Genome Institute (JGI-PGF)"/>
            <person name="Walter F."/>
            <person name="Albersmeier A."/>
            <person name="Kalinowski J."/>
            <person name="Ruckert C."/>
        </authorList>
    </citation>
    <scope>NUCLEOTIDE SEQUENCE</scope>
    <source>
        <strain evidence="3">CGMCC 1.15448</strain>
    </source>
</reference>
<dbReference type="GO" id="GO:0016757">
    <property type="term" value="F:glycosyltransferase activity"/>
    <property type="evidence" value="ECO:0007669"/>
    <property type="project" value="UniProtKB-ARBA"/>
</dbReference>
<feature type="domain" description="Glycosyl transferase family 1" evidence="1">
    <location>
        <begin position="280"/>
        <end position="413"/>
    </location>
</feature>
<dbReference type="AlphaFoldDB" id="A0A8J2XU80"/>
<feature type="domain" description="Glycosyltransferase subfamily 4-like N-terminal" evidence="2">
    <location>
        <begin position="80"/>
        <end position="213"/>
    </location>
</feature>
<dbReference type="EMBL" id="BMJC01000004">
    <property type="protein sequence ID" value="GGB08511.1"/>
    <property type="molecule type" value="Genomic_DNA"/>
</dbReference>
<evidence type="ECO:0000313" key="4">
    <source>
        <dbReference type="Proteomes" id="UP000607559"/>
    </source>
</evidence>
<dbReference type="Pfam" id="PF00534">
    <property type="entry name" value="Glycos_transf_1"/>
    <property type="match status" value="1"/>
</dbReference>
<dbReference type="InterPro" id="IPR028098">
    <property type="entry name" value="Glyco_trans_4-like_N"/>
</dbReference>
<comment type="caution">
    <text evidence="3">The sequence shown here is derived from an EMBL/GenBank/DDBJ whole genome shotgun (WGS) entry which is preliminary data.</text>
</comment>
<keyword evidence="4" id="KW-1185">Reference proteome</keyword>
<keyword evidence="3" id="KW-0808">Transferase</keyword>
<dbReference type="InterPro" id="IPR001296">
    <property type="entry name" value="Glyco_trans_1"/>
</dbReference>
<protein>
    <submittedName>
        <fullName evidence="3">Glycosyl transferase family 1</fullName>
    </submittedName>
</protein>
<dbReference type="PANTHER" id="PTHR12526">
    <property type="entry name" value="GLYCOSYLTRANSFERASE"/>
    <property type="match status" value="1"/>
</dbReference>
<dbReference type="SUPFAM" id="SSF53756">
    <property type="entry name" value="UDP-Glycosyltransferase/glycogen phosphorylase"/>
    <property type="match status" value="1"/>
</dbReference>
<evidence type="ECO:0000313" key="3">
    <source>
        <dbReference type="EMBL" id="GGB08511.1"/>
    </source>
</evidence>
<gene>
    <name evidence="3" type="ORF">GCM10011511_34980</name>
</gene>
<name>A0A8J2XU80_9BACT</name>
<sequence>MTNILFIAFEFPPLNRGGVYRPLSFVKYLPQYGINPVVITLDPSTYEHVFDTYSVDESLAADIRDNASIIPVGAGKAAPPSRWQEFTTIYFSIHGNETDQWEESFYSAVDEAVRQYAPKAIFVTVPPFSVLPLAKKVAEKYALPLVLDFRDAWSQWRTVPYGTILHYWRTLQLEERYLSAADAIIATSVQTLDDFKRLHPRIPASRFHYIPNGYNGELLPWQPIDPGKKTYTVGYVGSFYFTPEARTQMLQPWWRKKGHRMLQYIPQKQDWLYRSPYFFFKALQQLNRQNPSLGQRITVKFAGKKPAWLDEMIRSFGLENQVTLIGEIPHRQSLLFQQECDALLITSAKQLGGRDYSIAGKTFEYLQMQRPVIAFACEGAQKDLLQEAGTALLCDPDDAAGSARLLADLFEGNTQLCPNQDFLATLSRRELTARLAGIIKNTHKHS</sequence>
<evidence type="ECO:0000259" key="2">
    <source>
        <dbReference type="Pfam" id="PF13579"/>
    </source>
</evidence>
<dbReference type="Proteomes" id="UP000607559">
    <property type="component" value="Unassembled WGS sequence"/>
</dbReference>
<dbReference type="RefSeq" id="WP_188934044.1">
    <property type="nucleotide sequence ID" value="NZ_BMJC01000004.1"/>
</dbReference>
<reference evidence="3" key="2">
    <citation type="submission" date="2020-09" db="EMBL/GenBank/DDBJ databases">
        <authorList>
            <person name="Sun Q."/>
            <person name="Zhou Y."/>
        </authorList>
    </citation>
    <scope>NUCLEOTIDE SEQUENCE</scope>
    <source>
        <strain evidence="3">CGMCC 1.15448</strain>
    </source>
</reference>
<evidence type="ECO:0000259" key="1">
    <source>
        <dbReference type="Pfam" id="PF00534"/>
    </source>
</evidence>
<proteinExistence type="predicted"/>
<dbReference type="Gene3D" id="3.40.50.2000">
    <property type="entry name" value="Glycogen Phosphorylase B"/>
    <property type="match status" value="2"/>
</dbReference>
<dbReference type="PANTHER" id="PTHR12526:SF622">
    <property type="entry name" value="GLYCOSYLTRANSFERASE (GROUP I)"/>
    <property type="match status" value="1"/>
</dbReference>
<accession>A0A8J2XU80</accession>
<dbReference type="Pfam" id="PF13579">
    <property type="entry name" value="Glyco_trans_4_4"/>
    <property type="match status" value="1"/>
</dbReference>